<name>A0A835KRS9_9POAL</name>
<dbReference type="EMBL" id="JACEFO010000338">
    <property type="protein sequence ID" value="KAF8774980.1"/>
    <property type="molecule type" value="Genomic_DNA"/>
</dbReference>
<feature type="region of interest" description="Disordered" evidence="1">
    <location>
        <begin position="55"/>
        <end position="80"/>
    </location>
</feature>
<dbReference type="InterPro" id="IPR053197">
    <property type="entry name" value="F-box_SCFL_complex_component"/>
</dbReference>
<evidence type="ECO:0000313" key="2">
    <source>
        <dbReference type="EMBL" id="KAF8774980.1"/>
    </source>
</evidence>
<keyword evidence="3" id="KW-1185">Reference proteome</keyword>
<proteinExistence type="predicted"/>
<dbReference type="Proteomes" id="UP000636709">
    <property type="component" value="Unassembled WGS sequence"/>
</dbReference>
<protein>
    <recommendedName>
        <fullName evidence="4">F-box domain-containing protein</fullName>
    </recommendedName>
</protein>
<dbReference type="InterPro" id="IPR036047">
    <property type="entry name" value="F-box-like_dom_sf"/>
</dbReference>
<evidence type="ECO:0000256" key="1">
    <source>
        <dbReference type="SAM" id="MobiDB-lite"/>
    </source>
</evidence>
<organism evidence="2 3">
    <name type="scientific">Digitaria exilis</name>
    <dbReference type="NCBI Taxonomy" id="1010633"/>
    <lineage>
        <taxon>Eukaryota</taxon>
        <taxon>Viridiplantae</taxon>
        <taxon>Streptophyta</taxon>
        <taxon>Embryophyta</taxon>
        <taxon>Tracheophyta</taxon>
        <taxon>Spermatophyta</taxon>
        <taxon>Magnoliopsida</taxon>
        <taxon>Liliopsida</taxon>
        <taxon>Poales</taxon>
        <taxon>Poaceae</taxon>
        <taxon>PACMAD clade</taxon>
        <taxon>Panicoideae</taxon>
        <taxon>Panicodae</taxon>
        <taxon>Paniceae</taxon>
        <taxon>Anthephorinae</taxon>
        <taxon>Digitaria</taxon>
    </lineage>
</organism>
<dbReference type="AlphaFoldDB" id="A0A835KRS9"/>
<sequence length="342" mass="39040">MEPNDQTPPPPAVLKDRTHRLRVSAPSPFSAHPPQCLADSPISFSAKDTMGWVVVNQPGEGSSSRRHRRGGGGGGASPAADRLSALPGALLHHVMSFMKAWDVARTYVLSQRWRLRALPITGLPVSVRLLPISFSMESREHPPPQLAGVWCAEGSITHRRRSRSSHCPCEEHAARLILLRRARHLFDGMLPKVTKRRHLHRPEGIQEEAVIVVEGEEEMTCQWYNRRSRQRYLLRDRRLDRLPVYSANLHQTPVLNLQQRGTTRLRLQQNRLCRQILLNLLWLIRDLLQMQLKNFLLSNNLICRLRRPDDAPPLTRRPSHEVNPPLSSKSSMQGLHRRLVAL</sequence>
<reference evidence="2" key="1">
    <citation type="submission" date="2020-07" db="EMBL/GenBank/DDBJ databases">
        <title>Genome sequence and genetic diversity analysis of an under-domesticated orphan crop, white fonio (Digitaria exilis).</title>
        <authorList>
            <person name="Bennetzen J.L."/>
            <person name="Chen S."/>
            <person name="Ma X."/>
            <person name="Wang X."/>
            <person name="Yssel A.E.J."/>
            <person name="Chaluvadi S.R."/>
            <person name="Johnson M."/>
            <person name="Gangashetty P."/>
            <person name="Hamidou F."/>
            <person name="Sanogo M.D."/>
            <person name="Zwaenepoel A."/>
            <person name="Wallace J."/>
            <person name="Van De Peer Y."/>
            <person name="Van Deynze A."/>
        </authorList>
    </citation>
    <scope>NUCLEOTIDE SEQUENCE</scope>
    <source>
        <tissue evidence="2">Leaves</tissue>
    </source>
</reference>
<evidence type="ECO:0000313" key="3">
    <source>
        <dbReference type="Proteomes" id="UP000636709"/>
    </source>
</evidence>
<dbReference type="PANTHER" id="PTHR34223">
    <property type="entry name" value="OS11G0201299 PROTEIN"/>
    <property type="match status" value="1"/>
</dbReference>
<accession>A0A835KRS9</accession>
<dbReference type="SUPFAM" id="SSF81383">
    <property type="entry name" value="F-box domain"/>
    <property type="match status" value="1"/>
</dbReference>
<feature type="region of interest" description="Disordered" evidence="1">
    <location>
        <begin position="309"/>
        <end position="333"/>
    </location>
</feature>
<dbReference type="PANTHER" id="PTHR34223:SF60">
    <property type="entry name" value="CYTOCHROME C OXIDASE SUBUNIT 5B MITOCHONDRIAL"/>
    <property type="match status" value="1"/>
</dbReference>
<evidence type="ECO:0008006" key="4">
    <source>
        <dbReference type="Google" id="ProtNLM"/>
    </source>
</evidence>
<gene>
    <name evidence="2" type="ORF">HU200_005028</name>
</gene>
<comment type="caution">
    <text evidence="2">The sequence shown here is derived from an EMBL/GenBank/DDBJ whole genome shotgun (WGS) entry which is preliminary data.</text>
</comment>